<dbReference type="EMBL" id="LAZR01000041">
    <property type="protein sequence ID" value="KKO00391.1"/>
    <property type="molecule type" value="Genomic_DNA"/>
</dbReference>
<dbReference type="PANTHER" id="PTHR31302">
    <property type="entry name" value="TRANSMEMBRANE PROTEIN WITH METALLOPHOSPHOESTERASE DOMAIN-RELATED"/>
    <property type="match status" value="1"/>
</dbReference>
<dbReference type="InterPro" id="IPR051158">
    <property type="entry name" value="Metallophosphoesterase_sf"/>
</dbReference>
<dbReference type="InterPro" id="IPR004843">
    <property type="entry name" value="Calcineurin-like_PHP"/>
</dbReference>
<dbReference type="InterPro" id="IPR029052">
    <property type="entry name" value="Metallo-depent_PP-like"/>
</dbReference>
<dbReference type="Pfam" id="PF00149">
    <property type="entry name" value="Metallophos"/>
    <property type="match status" value="1"/>
</dbReference>
<gene>
    <name evidence="4" type="ORF">LCGC14_0128090</name>
</gene>
<sequence>MKRRNFVKRTFQGGAGLGLLTGLYSWQIEPFWMEFIHLKMPLRNIPEELIGKTVMQISDIHVGNLFDYQYIIDSYKEAQDLKPDFVVYTGDYVTYENDEQITQLQEVLKFVVKGSLGTIGILGNHDYGIDFVEDNVAKNITDSLENAGVIMLRNDAIEINGLNFLGMDDF</sequence>
<organism evidence="4">
    <name type="scientific">marine sediment metagenome</name>
    <dbReference type="NCBI Taxonomy" id="412755"/>
    <lineage>
        <taxon>unclassified sequences</taxon>
        <taxon>metagenomes</taxon>
        <taxon>ecological metagenomes</taxon>
    </lineage>
</organism>
<dbReference type="Gene3D" id="3.60.21.10">
    <property type="match status" value="1"/>
</dbReference>
<dbReference type="GO" id="GO:0009245">
    <property type="term" value="P:lipid A biosynthetic process"/>
    <property type="evidence" value="ECO:0007669"/>
    <property type="project" value="TreeGrafter"/>
</dbReference>
<reference evidence="4" key="1">
    <citation type="journal article" date="2015" name="Nature">
        <title>Complex archaea that bridge the gap between prokaryotes and eukaryotes.</title>
        <authorList>
            <person name="Spang A."/>
            <person name="Saw J.H."/>
            <person name="Jorgensen S.L."/>
            <person name="Zaremba-Niedzwiedzka K."/>
            <person name="Martijn J."/>
            <person name="Lind A.E."/>
            <person name="van Eijk R."/>
            <person name="Schleper C."/>
            <person name="Guy L."/>
            <person name="Ettema T.J."/>
        </authorList>
    </citation>
    <scope>NUCLEOTIDE SEQUENCE</scope>
</reference>
<feature type="domain" description="Calcineurin-like phosphoesterase" evidence="3">
    <location>
        <begin position="53"/>
        <end position="134"/>
    </location>
</feature>
<accession>A0A0F9V594</accession>
<proteinExistence type="predicted"/>
<dbReference type="GO" id="GO:0016020">
    <property type="term" value="C:membrane"/>
    <property type="evidence" value="ECO:0007669"/>
    <property type="project" value="GOC"/>
</dbReference>
<evidence type="ECO:0000256" key="1">
    <source>
        <dbReference type="ARBA" id="ARBA00022723"/>
    </source>
</evidence>
<dbReference type="PANTHER" id="PTHR31302:SF31">
    <property type="entry name" value="PHOSPHODIESTERASE YAEI"/>
    <property type="match status" value="1"/>
</dbReference>
<dbReference type="AlphaFoldDB" id="A0A0F9V594"/>
<name>A0A0F9V594_9ZZZZ</name>
<dbReference type="GO" id="GO:0008758">
    <property type="term" value="F:UDP-2,3-diacylglucosamine hydrolase activity"/>
    <property type="evidence" value="ECO:0007669"/>
    <property type="project" value="TreeGrafter"/>
</dbReference>
<evidence type="ECO:0000259" key="3">
    <source>
        <dbReference type="Pfam" id="PF00149"/>
    </source>
</evidence>
<evidence type="ECO:0000256" key="2">
    <source>
        <dbReference type="ARBA" id="ARBA00022801"/>
    </source>
</evidence>
<comment type="caution">
    <text evidence="4">The sequence shown here is derived from an EMBL/GenBank/DDBJ whole genome shotgun (WGS) entry which is preliminary data.</text>
</comment>
<protein>
    <recommendedName>
        <fullName evidence="3">Calcineurin-like phosphoesterase domain-containing protein</fullName>
    </recommendedName>
</protein>
<evidence type="ECO:0000313" key="4">
    <source>
        <dbReference type="EMBL" id="KKO00391.1"/>
    </source>
</evidence>
<dbReference type="SUPFAM" id="SSF56300">
    <property type="entry name" value="Metallo-dependent phosphatases"/>
    <property type="match status" value="1"/>
</dbReference>
<dbReference type="GO" id="GO:0046872">
    <property type="term" value="F:metal ion binding"/>
    <property type="evidence" value="ECO:0007669"/>
    <property type="project" value="UniProtKB-KW"/>
</dbReference>
<keyword evidence="2" id="KW-0378">Hydrolase</keyword>
<keyword evidence="1" id="KW-0479">Metal-binding</keyword>